<dbReference type="AlphaFoldDB" id="A0A392RV82"/>
<keyword evidence="2" id="KW-1185">Reference proteome</keyword>
<accession>A0A392RV82</accession>
<feature type="non-terminal residue" evidence="1">
    <location>
        <position position="63"/>
    </location>
</feature>
<dbReference type="EMBL" id="LXQA010274138">
    <property type="protein sequence ID" value="MCI39964.1"/>
    <property type="molecule type" value="Genomic_DNA"/>
</dbReference>
<evidence type="ECO:0000313" key="2">
    <source>
        <dbReference type="Proteomes" id="UP000265520"/>
    </source>
</evidence>
<organism evidence="1 2">
    <name type="scientific">Trifolium medium</name>
    <dbReference type="NCBI Taxonomy" id="97028"/>
    <lineage>
        <taxon>Eukaryota</taxon>
        <taxon>Viridiplantae</taxon>
        <taxon>Streptophyta</taxon>
        <taxon>Embryophyta</taxon>
        <taxon>Tracheophyta</taxon>
        <taxon>Spermatophyta</taxon>
        <taxon>Magnoliopsida</taxon>
        <taxon>eudicotyledons</taxon>
        <taxon>Gunneridae</taxon>
        <taxon>Pentapetalae</taxon>
        <taxon>rosids</taxon>
        <taxon>fabids</taxon>
        <taxon>Fabales</taxon>
        <taxon>Fabaceae</taxon>
        <taxon>Papilionoideae</taxon>
        <taxon>50 kb inversion clade</taxon>
        <taxon>NPAAA clade</taxon>
        <taxon>Hologalegina</taxon>
        <taxon>IRL clade</taxon>
        <taxon>Trifolieae</taxon>
        <taxon>Trifolium</taxon>
    </lineage>
</organism>
<proteinExistence type="predicted"/>
<dbReference type="Proteomes" id="UP000265520">
    <property type="component" value="Unassembled WGS sequence"/>
</dbReference>
<protein>
    <submittedName>
        <fullName evidence="1">Uncharacterized protein</fullName>
    </submittedName>
</protein>
<sequence length="63" mass="7333">MEGIFRNFSYGKMEGRKIALELHSLRDSEEGKKNSKNRITKKDKVDEFLTDSDGRRLRPAVFS</sequence>
<reference evidence="1 2" key="1">
    <citation type="journal article" date="2018" name="Front. Plant Sci.">
        <title>Red Clover (Trifolium pratense) and Zigzag Clover (T. medium) - A Picture of Genomic Similarities and Differences.</title>
        <authorList>
            <person name="Dluhosova J."/>
            <person name="Istvanek J."/>
            <person name="Nedelnik J."/>
            <person name="Repkova J."/>
        </authorList>
    </citation>
    <scope>NUCLEOTIDE SEQUENCE [LARGE SCALE GENOMIC DNA]</scope>
    <source>
        <strain evidence="2">cv. 10/8</strain>
        <tissue evidence="1">Leaf</tissue>
    </source>
</reference>
<evidence type="ECO:0000313" key="1">
    <source>
        <dbReference type="EMBL" id="MCI39964.1"/>
    </source>
</evidence>
<name>A0A392RV82_9FABA</name>
<comment type="caution">
    <text evidence="1">The sequence shown here is derived from an EMBL/GenBank/DDBJ whole genome shotgun (WGS) entry which is preliminary data.</text>
</comment>